<dbReference type="AlphaFoldDB" id="A0A5C1YN85"/>
<evidence type="ECO:0000313" key="6">
    <source>
        <dbReference type="EMBL" id="QEO17766.1"/>
    </source>
</evidence>
<dbReference type="Pfam" id="PF03466">
    <property type="entry name" value="LysR_substrate"/>
    <property type="match status" value="1"/>
</dbReference>
<evidence type="ECO:0000256" key="2">
    <source>
        <dbReference type="ARBA" id="ARBA00023015"/>
    </source>
</evidence>
<evidence type="ECO:0000313" key="7">
    <source>
        <dbReference type="Proteomes" id="UP000324536"/>
    </source>
</evidence>
<dbReference type="PANTHER" id="PTHR30537">
    <property type="entry name" value="HTH-TYPE TRANSCRIPTIONAL REGULATOR"/>
    <property type="match status" value="1"/>
</dbReference>
<gene>
    <name evidence="6" type="ORF">FLP30_08530</name>
</gene>
<name>A0A5C1YN85_9PROT</name>
<evidence type="ECO:0000256" key="1">
    <source>
        <dbReference type="ARBA" id="ARBA00009437"/>
    </source>
</evidence>
<dbReference type="InterPro" id="IPR058163">
    <property type="entry name" value="LysR-type_TF_proteobact-type"/>
</dbReference>
<dbReference type="GO" id="GO:0003700">
    <property type="term" value="F:DNA-binding transcription factor activity"/>
    <property type="evidence" value="ECO:0007669"/>
    <property type="project" value="InterPro"/>
</dbReference>
<dbReference type="Proteomes" id="UP000324536">
    <property type="component" value="Chromosome"/>
</dbReference>
<dbReference type="KEGG" id="acek:FLP30_08530"/>
<sequence>MLDRLTSMKVFIKVVELGSFAAAAQFLALSPQMVAKHIEALEHHLGTRLLHRTTRRQSLTDIGRLYCEQCHLVLNAAERADSLAADTLGTPRGTLSVSAPVTFGRTVFAPFLSNFQKKYPEIHIQLSLTDQLVHPTMDGYEAVIRIGTLDTDLTVISRPLTAYHRILCAAPAYLAKYGTPMMPEDLSNHQCLVYENAAGAATSWALSRGSSKRSITISGKLRCNDSSILQSAALAGEGILLGYAQALQPDMEKQNLVRVLPEWTIANRPMHLLYNAGPIMTPKLRMFVTEVQRAFPP</sequence>
<keyword evidence="7" id="KW-1185">Reference proteome</keyword>
<organism evidence="6 7">
    <name type="scientific">Acetobacter vaccinii</name>
    <dbReference type="NCBI Taxonomy" id="2592655"/>
    <lineage>
        <taxon>Bacteria</taxon>
        <taxon>Pseudomonadati</taxon>
        <taxon>Pseudomonadota</taxon>
        <taxon>Alphaproteobacteria</taxon>
        <taxon>Acetobacterales</taxon>
        <taxon>Acetobacteraceae</taxon>
        <taxon>Acetobacter</taxon>
    </lineage>
</organism>
<feature type="domain" description="HTH lysR-type" evidence="5">
    <location>
        <begin position="3"/>
        <end position="60"/>
    </location>
</feature>
<comment type="similarity">
    <text evidence="1">Belongs to the LysR transcriptional regulatory family.</text>
</comment>
<proteinExistence type="inferred from homology"/>
<dbReference type="InterPro" id="IPR000847">
    <property type="entry name" value="LysR_HTH_N"/>
</dbReference>
<dbReference type="RefSeq" id="WP_149279442.1">
    <property type="nucleotide sequence ID" value="NZ_CP043506.1"/>
</dbReference>
<dbReference type="PANTHER" id="PTHR30537:SF5">
    <property type="entry name" value="HTH-TYPE TRANSCRIPTIONAL ACTIVATOR TTDR-RELATED"/>
    <property type="match status" value="1"/>
</dbReference>
<dbReference type="Pfam" id="PF00126">
    <property type="entry name" value="HTH_1"/>
    <property type="match status" value="1"/>
</dbReference>
<dbReference type="Gene3D" id="3.40.190.290">
    <property type="match status" value="1"/>
</dbReference>
<dbReference type="EMBL" id="CP043506">
    <property type="protein sequence ID" value="QEO17766.1"/>
    <property type="molecule type" value="Genomic_DNA"/>
</dbReference>
<keyword evidence="2" id="KW-0805">Transcription regulation</keyword>
<evidence type="ECO:0000256" key="3">
    <source>
        <dbReference type="ARBA" id="ARBA00023125"/>
    </source>
</evidence>
<dbReference type="SUPFAM" id="SSF53850">
    <property type="entry name" value="Periplasmic binding protein-like II"/>
    <property type="match status" value="1"/>
</dbReference>
<dbReference type="Gene3D" id="1.10.10.10">
    <property type="entry name" value="Winged helix-like DNA-binding domain superfamily/Winged helix DNA-binding domain"/>
    <property type="match status" value="1"/>
</dbReference>
<reference evidence="6 7" key="1">
    <citation type="submission" date="2019-09" db="EMBL/GenBank/DDBJ databases">
        <title>Genome sequencing of strain KACC 21233.</title>
        <authorList>
            <person name="Heo J."/>
            <person name="Kim S.-J."/>
            <person name="Kim J.-S."/>
            <person name="Hong S.-B."/>
            <person name="Kwon S.-W."/>
        </authorList>
    </citation>
    <scope>NUCLEOTIDE SEQUENCE [LARGE SCALE GENOMIC DNA]</scope>
    <source>
        <strain evidence="6 7">KACC 21233</strain>
    </source>
</reference>
<dbReference type="GO" id="GO:0003677">
    <property type="term" value="F:DNA binding"/>
    <property type="evidence" value="ECO:0007669"/>
    <property type="project" value="UniProtKB-KW"/>
</dbReference>
<dbReference type="InterPro" id="IPR036388">
    <property type="entry name" value="WH-like_DNA-bd_sf"/>
</dbReference>
<dbReference type="SUPFAM" id="SSF46785">
    <property type="entry name" value="Winged helix' DNA-binding domain"/>
    <property type="match status" value="1"/>
</dbReference>
<dbReference type="FunFam" id="1.10.10.10:FF:000001">
    <property type="entry name" value="LysR family transcriptional regulator"/>
    <property type="match status" value="1"/>
</dbReference>
<dbReference type="InterPro" id="IPR036390">
    <property type="entry name" value="WH_DNA-bd_sf"/>
</dbReference>
<evidence type="ECO:0000259" key="5">
    <source>
        <dbReference type="PROSITE" id="PS50931"/>
    </source>
</evidence>
<dbReference type="OrthoDB" id="9812435at2"/>
<keyword evidence="3" id="KW-0238">DNA-binding</keyword>
<accession>A0A5C1YN85</accession>
<keyword evidence="4" id="KW-0804">Transcription</keyword>
<evidence type="ECO:0000256" key="4">
    <source>
        <dbReference type="ARBA" id="ARBA00023163"/>
    </source>
</evidence>
<dbReference type="PROSITE" id="PS50931">
    <property type="entry name" value="HTH_LYSR"/>
    <property type="match status" value="1"/>
</dbReference>
<protein>
    <submittedName>
        <fullName evidence="6">LysR family transcriptional regulator</fullName>
    </submittedName>
</protein>
<dbReference type="InterPro" id="IPR005119">
    <property type="entry name" value="LysR_subst-bd"/>
</dbReference>